<dbReference type="Proteomes" id="UP000247609">
    <property type="component" value="Unassembled WGS sequence"/>
</dbReference>
<dbReference type="EMBL" id="NOXG01000026">
    <property type="protein sequence ID" value="PYD74738.1"/>
    <property type="molecule type" value="Genomic_DNA"/>
</dbReference>
<comment type="caution">
    <text evidence="2">The sequence shown here is derived from an EMBL/GenBank/DDBJ whole genome shotgun (WGS) entry which is preliminary data.</text>
</comment>
<sequence length="131" mass="14829">MDGLIFMESRGVPTGQIVFVQVKCTSKKPRSDDVVAVAIKQKQLKMNIERWRRVVGAAILVHVNPATLKAHWVNLRDENAIGNTQVFVPLGNVFNKSSRKEISKLCGTIHRDLLIKKLKTKDSNFSYLKEK</sequence>
<dbReference type="AlphaFoldDB" id="A0A318QBL1"/>
<dbReference type="RefSeq" id="WP_275405115.1">
    <property type="nucleotide sequence ID" value="NZ_NOXG01000026.1"/>
</dbReference>
<name>A0A318QBL1_9PROT</name>
<proteinExistence type="predicted"/>
<organism evidence="2 3">
    <name type="scientific">Novacetimonas pomaceti</name>
    <dbReference type="NCBI Taxonomy" id="2021998"/>
    <lineage>
        <taxon>Bacteria</taxon>
        <taxon>Pseudomonadati</taxon>
        <taxon>Pseudomonadota</taxon>
        <taxon>Alphaproteobacteria</taxon>
        <taxon>Acetobacterales</taxon>
        <taxon>Acetobacteraceae</taxon>
        <taxon>Novacetimonas</taxon>
    </lineage>
</organism>
<protein>
    <recommendedName>
        <fullName evidence="1">DUF4365 domain-containing protein</fullName>
    </recommendedName>
</protein>
<reference evidence="2 3" key="1">
    <citation type="submission" date="2017-07" db="EMBL/GenBank/DDBJ databases">
        <title>A draft genome sequence of Komagataeibacter sp. T5K1.</title>
        <authorList>
            <person name="Skraban J."/>
            <person name="Cleenwerck I."/>
            <person name="Vandamme P."/>
            <person name="Trcek J."/>
        </authorList>
    </citation>
    <scope>NUCLEOTIDE SEQUENCE [LARGE SCALE GENOMIC DNA]</scope>
    <source>
        <strain evidence="2 3">T5K1</strain>
    </source>
</reference>
<evidence type="ECO:0000313" key="2">
    <source>
        <dbReference type="EMBL" id="PYD74738.1"/>
    </source>
</evidence>
<gene>
    <name evidence="2" type="ORF">CFR71_13175</name>
</gene>
<evidence type="ECO:0000259" key="1">
    <source>
        <dbReference type="Pfam" id="PF14280"/>
    </source>
</evidence>
<evidence type="ECO:0000313" key="3">
    <source>
        <dbReference type="Proteomes" id="UP000247609"/>
    </source>
</evidence>
<dbReference type="InterPro" id="IPR025375">
    <property type="entry name" value="DUF4365"/>
</dbReference>
<dbReference type="Pfam" id="PF14280">
    <property type="entry name" value="DUF4365"/>
    <property type="match status" value="1"/>
</dbReference>
<feature type="domain" description="DUF4365" evidence="1">
    <location>
        <begin position="2"/>
        <end position="104"/>
    </location>
</feature>
<accession>A0A318QBL1</accession>